<dbReference type="GO" id="GO:0008999">
    <property type="term" value="F:protein-N-terminal-alanine acetyltransferase activity"/>
    <property type="evidence" value="ECO:0007669"/>
    <property type="project" value="UniProtKB-EC"/>
</dbReference>
<keyword evidence="5" id="KW-1185">Reference proteome</keyword>
<dbReference type="PANTHER" id="PTHR43877">
    <property type="entry name" value="AMINOALKYLPHOSPHONATE N-ACETYLTRANSFERASE-RELATED-RELATED"/>
    <property type="match status" value="1"/>
</dbReference>
<organism evidence="4 5">
    <name type="scientific">Neoroseomonas alkaliterrae</name>
    <dbReference type="NCBI Taxonomy" id="1452450"/>
    <lineage>
        <taxon>Bacteria</taxon>
        <taxon>Pseudomonadati</taxon>
        <taxon>Pseudomonadota</taxon>
        <taxon>Alphaproteobacteria</taxon>
        <taxon>Acetobacterales</taxon>
        <taxon>Acetobacteraceae</taxon>
        <taxon>Neoroseomonas</taxon>
    </lineage>
</organism>
<dbReference type="InterPro" id="IPR000182">
    <property type="entry name" value="GNAT_dom"/>
</dbReference>
<dbReference type="EMBL" id="JACIJE010000015">
    <property type="protein sequence ID" value="MBB5691674.1"/>
    <property type="molecule type" value="Genomic_DNA"/>
</dbReference>
<dbReference type="InterPro" id="IPR006464">
    <property type="entry name" value="AcTrfase_RimI/Ard1"/>
</dbReference>
<gene>
    <name evidence="4" type="ORF">FHS88_003835</name>
</gene>
<dbReference type="Gene3D" id="3.40.630.30">
    <property type="match status" value="1"/>
</dbReference>
<evidence type="ECO:0000256" key="2">
    <source>
        <dbReference type="ARBA" id="ARBA00023315"/>
    </source>
</evidence>
<accession>A0A840YCP9</accession>
<evidence type="ECO:0000313" key="4">
    <source>
        <dbReference type="EMBL" id="MBB5691674.1"/>
    </source>
</evidence>
<dbReference type="InterPro" id="IPR050832">
    <property type="entry name" value="Bact_Acetyltransf"/>
</dbReference>
<dbReference type="Pfam" id="PF00583">
    <property type="entry name" value="Acetyltransf_1"/>
    <property type="match status" value="1"/>
</dbReference>
<sequence length="157" mass="16193">MTAPTIRPAGPEAADLLALLHAEAFRPADRWGAQAIGLLLALPGHFALLAEAGGEPVGFAMGRVAAGEAEVLTLAVRPAHRRQGAGRALMRALMEEAAKRGADLLFLEVAEGNAAARLLYAGLGAAEAGRRRRYYPDGSDALVLRAALTPPVPGAVA</sequence>
<dbReference type="SUPFAM" id="SSF55729">
    <property type="entry name" value="Acyl-CoA N-acyltransferases (Nat)"/>
    <property type="match status" value="1"/>
</dbReference>
<keyword evidence="2 4" id="KW-0012">Acyltransferase</keyword>
<proteinExistence type="predicted"/>
<dbReference type="CDD" id="cd04301">
    <property type="entry name" value="NAT_SF"/>
    <property type="match status" value="1"/>
</dbReference>
<protein>
    <submittedName>
        <fullName evidence="4">Ribosomal-protein-alanine N-acetyltransferase</fullName>
        <ecNumber evidence="4">2.3.1.267</ecNumber>
    </submittedName>
</protein>
<dbReference type="PROSITE" id="PS51186">
    <property type="entry name" value="GNAT"/>
    <property type="match status" value="1"/>
</dbReference>
<dbReference type="EC" id="2.3.1.267" evidence="4"/>
<feature type="domain" description="N-acetyltransferase" evidence="3">
    <location>
        <begin position="4"/>
        <end position="149"/>
    </location>
</feature>
<evidence type="ECO:0000256" key="1">
    <source>
        <dbReference type="ARBA" id="ARBA00022679"/>
    </source>
</evidence>
<dbReference type="InterPro" id="IPR016181">
    <property type="entry name" value="Acyl_CoA_acyltransferase"/>
</dbReference>
<dbReference type="Proteomes" id="UP000562254">
    <property type="component" value="Unassembled WGS sequence"/>
</dbReference>
<dbReference type="NCBIfam" id="TIGR01575">
    <property type="entry name" value="rimI"/>
    <property type="match status" value="1"/>
</dbReference>
<dbReference type="AlphaFoldDB" id="A0A840YCP9"/>
<keyword evidence="1 4" id="KW-0808">Transferase</keyword>
<evidence type="ECO:0000259" key="3">
    <source>
        <dbReference type="PROSITE" id="PS51186"/>
    </source>
</evidence>
<evidence type="ECO:0000313" key="5">
    <source>
        <dbReference type="Proteomes" id="UP000562254"/>
    </source>
</evidence>
<reference evidence="4 5" key="1">
    <citation type="submission" date="2020-08" db="EMBL/GenBank/DDBJ databases">
        <title>Genomic Encyclopedia of Type Strains, Phase IV (KMG-IV): sequencing the most valuable type-strain genomes for metagenomic binning, comparative biology and taxonomic classification.</title>
        <authorList>
            <person name="Goeker M."/>
        </authorList>
    </citation>
    <scope>NUCLEOTIDE SEQUENCE [LARGE SCALE GENOMIC DNA]</scope>
    <source>
        <strain evidence="4 5">DSM 25895</strain>
    </source>
</reference>
<comment type="caution">
    <text evidence="4">The sequence shown here is derived from an EMBL/GenBank/DDBJ whole genome shotgun (WGS) entry which is preliminary data.</text>
</comment>
<name>A0A840YCP9_9PROT</name>
<dbReference type="RefSeq" id="WP_184487069.1">
    <property type="nucleotide sequence ID" value="NZ_JAAEDJ010000068.1"/>
</dbReference>